<proteinExistence type="predicted"/>
<reference evidence="2" key="1">
    <citation type="submission" date="2016-11" db="UniProtKB">
        <authorList>
            <consortium name="WormBaseParasite"/>
        </authorList>
    </citation>
    <scope>IDENTIFICATION</scope>
    <source>
        <strain evidence="2">KR3021</strain>
    </source>
</reference>
<organism evidence="1 2">
    <name type="scientific">Rhabditophanes sp. KR3021</name>
    <dbReference type="NCBI Taxonomy" id="114890"/>
    <lineage>
        <taxon>Eukaryota</taxon>
        <taxon>Metazoa</taxon>
        <taxon>Ecdysozoa</taxon>
        <taxon>Nematoda</taxon>
        <taxon>Chromadorea</taxon>
        <taxon>Rhabditida</taxon>
        <taxon>Tylenchina</taxon>
        <taxon>Panagrolaimomorpha</taxon>
        <taxon>Strongyloidoidea</taxon>
        <taxon>Alloionematidae</taxon>
        <taxon>Rhabditophanes</taxon>
    </lineage>
</organism>
<protein>
    <submittedName>
        <fullName evidence="2">Autophagy-related protein 3</fullName>
    </submittedName>
</protein>
<name>A0AC35TUA7_9BILA</name>
<evidence type="ECO:0000313" key="2">
    <source>
        <dbReference type="WBParaSite" id="RSKR_0000440800.1"/>
    </source>
</evidence>
<sequence length="292" mass="33291">MNTLFNNFKSVALNVGEMLTPILTESKFIELGVLTPEEFVTAGDHLVHHCPTWQWSSAPKDKLKNYLPNDKQYLISRNVPCSRRCKDMEYDSSLEKVIGISDDDGEGWNDTHHFAADLPKVAEIQKKSVQVAPVEVAKECDTVLGIDDEDDELEDPNVYKQGDSDDDEDEETILKTRTYDLNITYDTYYQVPRLWLVGYNEDKGLLTVDEMNEDFSQDHANKTITFETHPFTSLNVASVHPCRHAQVVKKLCTQMAESGKTISVHQYLIIFLKFMAAVIPTIEYDFTQNVDL</sequence>
<dbReference type="WBParaSite" id="RSKR_0000440800.1">
    <property type="protein sequence ID" value="RSKR_0000440800.1"/>
    <property type="gene ID" value="RSKR_0000440800"/>
</dbReference>
<accession>A0AC35TUA7</accession>
<evidence type="ECO:0000313" key="1">
    <source>
        <dbReference type="Proteomes" id="UP000095286"/>
    </source>
</evidence>
<dbReference type="Proteomes" id="UP000095286">
    <property type="component" value="Unplaced"/>
</dbReference>